<dbReference type="RefSeq" id="WP_418160223.1">
    <property type="nucleotide sequence ID" value="NZ_JBBLZC010000014.1"/>
</dbReference>
<keyword evidence="3" id="KW-1185">Reference proteome</keyword>
<dbReference type="Pfam" id="PF09849">
    <property type="entry name" value="DUF2076"/>
    <property type="match status" value="1"/>
</dbReference>
<dbReference type="InterPro" id="IPR018648">
    <property type="entry name" value="DUF2076"/>
</dbReference>
<proteinExistence type="predicted"/>
<organism evidence="2 3">
    <name type="scientific">Benzoatithermus flavus</name>
    <dbReference type="NCBI Taxonomy" id="3108223"/>
    <lineage>
        <taxon>Bacteria</taxon>
        <taxon>Pseudomonadati</taxon>
        <taxon>Pseudomonadota</taxon>
        <taxon>Alphaproteobacteria</taxon>
        <taxon>Geminicoccales</taxon>
        <taxon>Geminicoccaceae</taxon>
        <taxon>Benzoatithermus</taxon>
    </lineage>
</organism>
<name>A0ABU8XT49_9PROT</name>
<sequence length="222" mass="23047">MDQRERQAIDGLFAKLRQLELQSPQRDAEADQYIRQQVASLPAAPYYMAQAILVQEQALATLQARVQELERQLAERPSAGGGFLSGLFGGGQPAQQRRPAAPPPSPYPAQQAYAPPPVMGAGYGSPWGRPAGGGFFAGAMQTALGVAGGMLVADAIANAFEHAAEGTAGLAHEVGFGSAEHIADTGPADESGYDEPGFVDAGDDEPGYDDTGDDFGGGDETI</sequence>
<comment type="caution">
    <text evidence="2">The sequence shown here is derived from an EMBL/GenBank/DDBJ whole genome shotgun (WGS) entry which is preliminary data.</text>
</comment>
<dbReference type="Proteomes" id="UP001375743">
    <property type="component" value="Unassembled WGS sequence"/>
</dbReference>
<protein>
    <submittedName>
        <fullName evidence="2">DUF2076 domain-containing protein</fullName>
    </submittedName>
</protein>
<evidence type="ECO:0000313" key="2">
    <source>
        <dbReference type="EMBL" id="MEK0084373.1"/>
    </source>
</evidence>
<dbReference type="EMBL" id="JBBLZC010000014">
    <property type="protein sequence ID" value="MEK0084373.1"/>
    <property type="molecule type" value="Genomic_DNA"/>
</dbReference>
<evidence type="ECO:0000256" key="1">
    <source>
        <dbReference type="SAM" id="MobiDB-lite"/>
    </source>
</evidence>
<feature type="region of interest" description="Disordered" evidence="1">
    <location>
        <begin position="84"/>
        <end position="113"/>
    </location>
</feature>
<reference evidence="2 3" key="1">
    <citation type="submission" date="2024-01" db="EMBL/GenBank/DDBJ databases">
        <title>Multi-omics insights into the function and evolution of sodium benzoate biodegradation pathways in Benzoatithermus flavus gen. nov., sp. nov. from hot spring.</title>
        <authorList>
            <person name="Hu C.-J."/>
            <person name="Li W.-J."/>
        </authorList>
    </citation>
    <scope>NUCLEOTIDE SEQUENCE [LARGE SCALE GENOMIC DNA]</scope>
    <source>
        <strain evidence="2 3">SYSU G07066</strain>
    </source>
</reference>
<feature type="region of interest" description="Disordered" evidence="1">
    <location>
        <begin position="181"/>
        <end position="222"/>
    </location>
</feature>
<accession>A0ABU8XT49</accession>
<gene>
    <name evidence="2" type="ORF">U1T56_14545</name>
</gene>
<evidence type="ECO:0000313" key="3">
    <source>
        <dbReference type="Proteomes" id="UP001375743"/>
    </source>
</evidence>
<feature type="compositionally biased region" description="Acidic residues" evidence="1">
    <location>
        <begin position="201"/>
        <end position="222"/>
    </location>
</feature>